<name>A0A7R9D1H3_TIMPO</name>
<gene>
    <name evidence="1" type="ORF">TPSB3V08_LOCUS5384</name>
</gene>
<dbReference type="EMBL" id="OD002858">
    <property type="protein sequence ID" value="CAD7406368.1"/>
    <property type="molecule type" value="Genomic_DNA"/>
</dbReference>
<reference evidence="1" key="1">
    <citation type="submission" date="2020-11" db="EMBL/GenBank/DDBJ databases">
        <authorList>
            <person name="Tran Van P."/>
        </authorList>
    </citation>
    <scope>NUCLEOTIDE SEQUENCE</scope>
</reference>
<protein>
    <submittedName>
        <fullName evidence="1">Uncharacterized protein</fullName>
    </submittedName>
</protein>
<dbReference type="AlphaFoldDB" id="A0A7R9D1H3"/>
<accession>A0A7R9D1H3</accession>
<proteinExistence type="predicted"/>
<organism evidence="1">
    <name type="scientific">Timema poppense</name>
    <name type="common">Walking stick</name>
    <dbReference type="NCBI Taxonomy" id="170557"/>
    <lineage>
        <taxon>Eukaryota</taxon>
        <taxon>Metazoa</taxon>
        <taxon>Ecdysozoa</taxon>
        <taxon>Arthropoda</taxon>
        <taxon>Hexapoda</taxon>
        <taxon>Insecta</taxon>
        <taxon>Pterygota</taxon>
        <taxon>Neoptera</taxon>
        <taxon>Polyneoptera</taxon>
        <taxon>Phasmatodea</taxon>
        <taxon>Timematodea</taxon>
        <taxon>Timematoidea</taxon>
        <taxon>Timematidae</taxon>
        <taxon>Timema</taxon>
    </lineage>
</organism>
<sequence>MCDYLCGIVFSEFLATNLEVPGSIPIARSPSLATSHYNQCVLFYILVARSLAQCFRGEFQRSRSLALPHFPPPMSLIPDPHPSHSTTIITTITTQQHRGSEIRGDSKAILQFKNLLYPVDSTYFRTSSTDIQELFISTRAAVRCANELNSDSRSRCWSLRVD</sequence>
<evidence type="ECO:0000313" key="1">
    <source>
        <dbReference type="EMBL" id="CAD7406368.1"/>
    </source>
</evidence>